<reference evidence="3" key="2">
    <citation type="journal article" date="2020" name="Microorganisms">
        <title>Osmotic Adaptation and Compatible Solute Biosynthesis of Phototrophic Bacteria as Revealed from Genome Analyses.</title>
        <authorList>
            <person name="Imhoff J.F."/>
            <person name="Rahn T."/>
            <person name="Kunzel S."/>
            <person name="Keller A."/>
            <person name="Neulinger S.C."/>
        </authorList>
    </citation>
    <scope>NUCLEOTIDE SEQUENCE</scope>
    <source>
        <strain evidence="3">DSM 4395</strain>
    </source>
</reference>
<protein>
    <recommendedName>
        <fullName evidence="2">Ditrans,polycis-undecaprenyl-diphosphate synthase ((2E,6E)-farnesyl-diphosphate specific)</fullName>
        <ecNumber evidence="2">2.5.1.31</ecNumber>
    </recommendedName>
    <alternativeName>
        <fullName evidence="2">Ditrans,polycis-undecaprenylcistransferase</fullName>
    </alternativeName>
    <alternativeName>
        <fullName evidence="2">Undecaprenyl diphosphate synthase</fullName>
        <shortName evidence="2">UDS</shortName>
    </alternativeName>
    <alternativeName>
        <fullName evidence="2">Undecaprenyl pyrophosphate synthase</fullName>
        <shortName evidence="2">UPP synthase</shortName>
    </alternativeName>
</protein>
<reference evidence="3" key="1">
    <citation type="submission" date="2017-05" db="EMBL/GenBank/DDBJ databases">
        <authorList>
            <person name="Imhoff J.F."/>
            <person name="Rahn T."/>
            <person name="Kuenzel S."/>
            <person name="Neulinger S.C."/>
        </authorList>
    </citation>
    <scope>NUCLEOTIDE SEQUENCE</scope>
    <source>
        <strain evidence="3">DSM 4395</strain>
    </source>
</reference>
<comment type="similarity">
    <text evidence="2">Belongs to the UPP synthase family.</text>
</comment>
<dbReference type="PANTHER" id="PTHR10291:SF0">
    <property type="entry name" value="DEHYDRODOLICHYL DIPHOSPHATE SYNTHASE 2"/>
    <property type="match status" value="1"/>
</dbReference>
<dbReference type="GO" id="GO:0008834">
    <property type="term" value="F:ditrans,polycis-undecaprenyl-diphosphate synthase [(2E,6E)-farnesyl-diphosphate specific] activity"/>
    <property type="evidence" value="ECO:0007669"/>
    <property type="project" value="UniProtKB-UniRule"/>
</dbReference>
<dbReference type="GO" id="GO:0005829">
    <property type="term" value="C:cytosol"/>
    <property type="evidence" value="ECO:0007669"/>
    <property type="project" value="TreeGrafter"/>
</dbReference>
<dbReference type="HAMAP" id="MF_01139">
    <property type="entry name" value="ISPT"/>
    <property type="match status" value="1"/>
</dbReference>
<dbReference type="FunFam" id="3.40.1180.10:FF:000001">
    <property type="entry name" value="(2E,6E)-farnesyl-diphosphate-specific ditrans,polycis-undecaprenyl-diphosphate synthase"/>
    <property type="match status" value="1"/>
</dbReference>
<dbReference type="GO" id="GO:0071555">
    <property type="term" value="P:cell wall organization"/>
    <property type="evidence" value="ECO:0007669"/>
    <property type="project" value="UniProtKB-KW"/>
</dbReference>
<dbReference type="PROSITE" id="PS01066">
    <property type="entry name" value="UPP_SYNTHASE"/>
    <property type="match status" value="1"/>
</dbReference>
<dbReference type="Proteomes" id="UP001296967">
    <property type="component" value="Unassembled WGS sequence"/>
</dbReference>
<feature type="binding site" evidence="2">
    <location>
        <position position="76"/>
    </location>
    <ligand>
        <name>substrate</name>
    </ligand>
</feature>
<dbReference type="Pfam" id="PF01255">
    <property type="entry name" value="Prenyltransf"/>
    <property type="match status" value="1"/>
</dbReference>
<feature type="active site" evidence="2">
    <location>
        <position position="25"/>
    </location>
</feature>
<evidence type="ECO:0000313" key="3">
    <source>
        <dbReference type="EMBL" id="MBK5930850.1"/>
    </source>
</evidence>
<keyword evidence="4" id="KW-1185">Reference proteome</keyword>
<feature type="binding site" evidence="2">
    <location>
        <position position="74"/>
    </location>
    <ligand>
        <name>substrate</name>
    </ligand>
</feature>
<feature type="binding site" evidence="2">
    <location>
        <position position="38"/>
    </location>
    <ligand>
        <name>substrate</name>
    </ligand>
</feature>
<feature type="binding site" evidence="2">
    <location>
        <position position="25"/>
    </location>
    <ligand>
        <name>Mg(2+)</name>
        <dbReference type="ChEBI" id="CHEBI:18420"/>
    </ligand>
</feature>
<comment type="function">
    <text evidence="2">Catalyzes the sequential condensation of isopentenyl diphosphate (IPP) with (2E,6E)-farnesyl diphosphate (E,E-FPP) to yield (2Z,6Z,10Z,14Z,18Z,22Z,26Z,30Z,34E,38E)-undecaprenyl diphosphate (di-trans,octa-cis-UPP). UPP is the precursor of glycosyl carrier lipid in the biosynthesis of bacterial cell wall polysaccharide components such as peptidoglycan and lipopolysaccharide.</text>
</comment>
<dbReference type="SUPFAM" id="SSF64005">
    <property type="entry name" value="Undecaprenyl diphosphate synthase"/>
    <property type="match status" value="1"/>
</dbReference>
<dbReference type="GO" id="GO:0000287">
    <property type="term" value="F:magnesium ion binding"/>
    <property type="evidence" value="ECO:0007669"/>
    <property type="project" value="UniProtKB-UniRule"/>
</dbReference>
<feature type="binding site" evidence="2">
    <location>
        <position position="42"/>
    </location>
    <ligand>
        <name>substrate</name>
    </ligand>
</feature>
<keyword evidence="1 2" id="KW-0808">Transferase</keyword>
<keyword evidence="2" id="KW-0479">Metal-binding</keyword>
<feature type="binding site" evidence="2">
    <location>
        <begin position="199"/>
        <end position="201"/>
    </location>
    <ligand>
        <name>substrate</name>
    </ligand>
</feature>
<comment type="catalytic activity">
    <reaction evidence="2">
        <text>8 isopentenyl diphosphate + (2E,6E)-farnesyl diphosphate = di-trans,octa-cis-undecaprenyl diphosphate + 8 diphosphate</text>
        <dbReference type="Rhea" id="RHEA:27551"/>
        <dbReference type="ChEBI" id="CHEBI:33019"/>
        <dbReference type="ChEBI" id="CHEBI:58405"/>
        <dbReference type="ChEBI" id="CHEBI:128769"/>
        <dbReference type="ChEBI" id="CHEBI:175763"/>
        <dbReference type="EC" id="2.5.1.31"/>
    </reaction>
</comment>
<gene>
    <name evidence="2" type="primary">uppS</name>
    <name evidence="3" type="ORF">CCR82_10020</name>
</gene>
<dbReference type="InterPro" id="IPR036424">
    <property type="entry name" value="UPP_synth-like_sf"/>
</dbReference>
<dbReference type="CDD" id="cd00475">
    <property type="entry name" value="Cis_IPPS"/>
    <property type="match status" value="1"/>
</dbReference>
<dbReference type="AlphaFoldDB" id="A0AAJ0UG49"/>
<dbReference type="GO" id="GO:0008360">
    <property type="term" value="P:regulation of cell shape"/>
    <property type="evidence" value="ECO:0007669"/>
    <property type="project" value="UniProtKB-KW"/>
</dbReference>
<comment type="caution">
    <text evidence="3">The sequence shown here is derived from an EMBL/GenBank/DDBJ whole genome shotgun (WGS) entry which is preliminary data.</text>
</comment>
<proteinExistence type="inferred from homology"/>
<name>A0AAJ0UG49_HALSE</name>
<sequence length="258" mass="28799">MSSTNQPDGEGHQLRVPAHVAIIMDGNGRWARQRGLPRTQGHRAGAKSVRAVVEQGLRSGVHMLTLFAFSSENWRRPRAEVNTLLELFMSTLRAEVNRLIEHDVQLRFIGDLSAFSNKLQRQIAEAEEATRDGHSLLLQIAANYGGRWDIAQSVRALAREVSKGQLQADAIDEAAIAGRLCTAGFPEPDLFIRTGGEKRISNFLLWQSAYAELYFSDLMWPEFDADAFVAALRDFGRRQRRFGLTSEQVTELADAYGG</sequence>
<dbReference type="GO" id="GO:0016094">
    <property type="term" value="P:polyprenol biosynthetic process"/>
    <property type="evidence" value="ECO:0007669"/>
    <property type="project" value="TreeGrafter"/>
</dbReference>
<keyword evidence="2" id="KW-0573">Peptidoglycan synthesis</keyword>
<feature type="active site" description="Proton acceptor" evidence="2">
    <location>
        <position position="73"/>
    </location>
</feature>
<evidence type="ECO:0000313" key="4">
    <source>
        <dbReference type="Proteomes" id="UP001296967"/>
    </source>
</evidence>
<dbReference type="InterPro" id="IPR001441">
    <property type="entry name" value="UPP_synth-like"/>
</dbReference>
<organism evidence="3 4">
    <name type="scientific">Halochromatium salexigens</name>
    <name type="common">Chromatium salexigens</name>
    <dbReference type="NCBI Taxonomy" id="49447"/>
    <lineage>
        <taxon>Bacteria</taxon>
        <taxon>Pseudomonadati</taxon>
        <taxon>Pseudomonadota</taxon>
        <taxon>Gammaproteobacteria</taxon>
        <taxon>Chromatiales</taxon>
        <taxon>Chromatiaceae</taxon>
        <taxon>Halochromatium</taxon>
    </lineage>
</organism>
<dbReference type="GO" id="GO:0009252">
    <property type="term" value="P:peptidoglycan biosynthetic process"/>
    <property type="evidence" value="ECO:0007669"/>
    <property type="project" value="UniProtKB-UniRule"/>
</dbReference>
<dbReference type="Gene3D" id="3.40.1180.10">
    <property type="entry name" value="Decaprenyl diphosphate synthase-like"/>
    <property type="match status" value="1"/>
</dbReference>
<dbReference type="PANTHER" id="PTHR10291">
    <property type="entry name" value="DEHYDRODOLICHYL DIPHOSPHATE SYNTHASE FAMILY MEMBER"/>
    <property type="match status" value="1"/>
</dbReference>
<dbReference type="RefSeq" id="WP_201245684.1">
    <property type="nucleotide sequence ID" value="NZ_NHSF01000059.1"/>
</dbReference>
<feature type="binding site" evidence="2">
    <location>
        <begin position="26"/>
        <end position="29"/>
    </location>
    <ligand>
        <name>substrate</name>
    </ligand>
</feature>
<feature type="binding site" evidence="2">
    <location>
        <begin position="70"/>
        <end position="72"/>
    </location>
    <ligand>
        <name>substrate</name>
    </ligand>
</feature>
<keyword evidence="2" id="KW-0460">Magnesium</keyword>
<keyword evidence="2" id="KW-0961">Cell wall biogenesis/degradation</keyword>
<feature type="binding site" evidence="2">
    <location>
        <position position="193"/>
    </location>
    <ligand>
        <name>substrate</name>
    </ligand>
</feature>
<dbReference type="EMBL" id="NHSF01000059">
    <property type="protein sequence ID" value="MBK5930850.1"/>
    <property type="molecule type" value="Genomic_DNA"/>
</dbReference>
<accession>A0AAJ0UG49</accession>
<feature type="binding site" evidence="2">
    <location>
        <position position="212"/>
    </location>
    <ligand>
        <name>Mg(2+)</name>
        <dbReference type="ChEBI" id="CHEBI:18420"/>
    </ligand>
</feature>
<feature type="binding site" evidence="2">
    <location>
        <position position="30"/>
    </location>
    <ligand>
        <name>substrate</name>
    </ligand>
</feature>
<comment type="cofactor">
    <cofactor evidence="2">
        <name>Mg(2+)</name>
        <dbReference type="ChEBI" id="CHEBI:18420"/>
    </cofactor>
    <text evidence="2">Binds 2 magnesium ions per subunit.</text>
</comment>
<keyword evidence="2" id="KW-0133">Cell shape</keyword>
<evidence type="ECO:0000256" key="1">
    <source>
        <dbReference type="ARBA" id="ARBA00022679"/>
    </source>
</evidence>
<dbReference type="NCBIfam" id="TIGR00055">
    <property type="entry name" value="uppS"/>
    <property type="match status" value="1"/>
</dbReference>
<evidence type="ECO:0000256" key="2">
    <source>
        <dbReference type="HAMAP-Rule" id="MF_01139"/>
    </source>
</evidence>
<dbReference type="InterPro" id="IPR018520">
    <property type="entry name" value="UPP_synth-like_CS"/>
</dbReference>
<comment type="subunit">
    <text evidence="2">Homodimer.</text>
</comment>
<dbReference type="EC" id="2.5.1.31" evidence="2"/>